<evidence type="ECO:0000256" key="1">
    <source>
        <dbReference type="SAM" id="Phobius"/>
    </source>
</evidence>
<dbReference type="InterPro" id="IPR021279">
    <property type="entry name" value="DUF2721"/>
</dbReference>
<reference evidence="2" key="1">
    <citation type="submission" date="2021-01" db="EMBL/GenBank/DDBJ databases">
        <authorList>
            <person name="Zhong Y.L."/>
        </authorList>
    </citation>
    <scope>NUCLEOTIDE SEQUENCE</scope>
    <source>
        <strain evidence="2">KCTC 23302</strain>
    </source>
</reference>
<dbReference type="AlphaFoldDB" id="A0A936ZUY0"/>
<keyword evidence="1" id="KW-0472">Membrane</keyword>
<dbReference type="RefSeq" id="WP_201916453.1">
    <property type="nucleotide sequence ID" value="NZ_BAABAX010000001.1"/>
</dbReference>
<name>A0A936ZUY0_9FLAO</name>
<feature type="transmembrane region" description="Helical" evidence="1">
    <location>
        <begin position="90"/>
        <end position="112"/>
    </location>
</feature>
<evidence type="ECO:0000313" key="3">
    <source>
        <dbReference type="Proteomes" id="UP000651057"/>
    </source>
</evidence>
<sequence length="126" mass="13871">MENWYVPITIVPGIGLLILSTSNLLVALSTEIKSLIADTNSEQLIERKLKQLKLLNNAMVFLYISVACFVISGLVSGLFISTGAKFNSSIYITITGIIFALLGLIALIIYSFKAVKIRQDQFQNTL</sequence>
<organism evidence="2 3">
    <name type="scientific">Aquimarina mytili</name>
    <dbReference type="NCBI Taxonomy" id="874423"/>
    <lineage>
        <taxon>Bacteria</taxon>
        <taxon>Pseudomonadati</taxon>
        <taxon>Bacteroidota</taxon>
        <taxon>Flavobacteriia</taxon>
        <taxon>Flavobacteriales</taxon>
        <taxon>Flavobacteriaceae</taxon>
        <taxon>Aquimarina</taxon>
    </lineage>
</organism>
<keyword evidence="3" id="KW-1185">Reference proteome</keyword>
<dbReference type="EMBL" id="JAERQJ010000001">
    <property type="protein sequence ID" value="MBL0682455.1"/>
    <property type="molecule type" value="Genomic_DNA"/>
</dbReference>
<comment type="caution">
    <text evidence="2">The sequence shown here is derived from an EMBL/GenBank/DDBJ whole genome shotgun (WGS) entry which is preliminary data.</text>
</comment>
<gene>
    <name evidence="2" type="ORF">JJQ60_02920</name>
</gene>
<dbReference type="Pfam" id="PF11026">
    <property type="entry name" value="DUF2721"/>
    <property type="match status" value="1"/>
</dbReference>
<proteinExistence type="predicted"/>
<accession>A0A936ZUY0</accession>
<feature type="transmembrane region" description="Helical" evidence="1">
    <location>
        <begin position="6"/>
        <end position="28"/>
    </location>
</feature>
<evidence type="ECO:0000313" key="2">
    <source>
        <dbReference type="EMBL" id="MBL0682455.1"/>
    </source>
</evidence>
<dbReference type="Proteomes" id="UP000651057">
    <property type="component" value="Unassembled WGS sequence"/>
</dbReference>
<protein>
    <submittedName>
        <fullName evidence="2">DUF2721 domain-containing protein</fullName>
    </submittedName>
</protein>
<feature type="transmembrane region" description="Helical" evidence="1">
    <location>
        <begin position="60"/>
        <end position="84"/>
    </location>
</feature>
<keyword evidence="1" id="KW-0812">Transmembrane</keyword>
<keyword evidence="1" id="KW-1133">Transmembrane helix</keyword>